<name>A0A963YVR4_9PROT</name>
<comment type="caution">
    <text evidence="8">The sequence shown here is derived from an EMBL/GenBank/DDBJ whole genome shotgun (WGS) entry which is preliminary data.</text>
</comment>
<dbReference type="Gene3D" id="3.20.20.30">
    <property type="entry name" value="Luciferase-like domain"/>
    <property type="match status" value="1"/>
</dbReference>
<dbReference type="RefSeq" id="WP_227323651.1">
    <property type="nucleotide sequence ID" value="NZ_JAESVB010000021.1"/>
</dbReference>
<dbReference type="PIRSF" id="PIRSF000337">
    <property type="entry name" value="NTA_MOA"/>
    <property type="match status" value="1"/>
</dbReference>
<dbReference type="InterPro" id="IPR036661">
    <property type="entry name" value="Luciferase-like_sf"/>
</dbReference>
<dbReference type="Pfam" id="PF00296">
    <property type="entry name" value="Bac_luciferase"/>
    <property type="match status" value="1"/>
</dbReference>
<keyword evidence="9" id="KW-1185">Reference proteome</keyword>
<evidence type="ECO:0000256" key="2">
    <source>
        <dbReference type="ARBA" id="ARBA00022643"/>
    </source>
</evidence>
<feature type="binding site" evidence="6">
    <location>
        <position position="57"/>
    </location>
    <ligand>
        <name>FMN</name>
        <dbReference type="ChEBI" id="CHEBI:58210"/>
    </ligand>
</feature>
<dbReference type="Proteomes" id="UP000708298">
    <property type="component" value="Unassembled WGS sequence"/>
</dbReference>
<dbReference type="SUPFAM" id="SSF51679">
    <property type="entry name" value="Bacterial luciferase-like"/>
    <property type="match status" value="1"/>
</dbReference>
<dbReference type="NCBIfam" id="TIGR03860">
    <property type="entry name" value="FMN_nitrolo"/>
    <property type="match status" value="1"/>
</dbReference>
<reference evidence="8" key="1">
    <citation type="journal article" date="2021" name="Microorganisms">
        <title>Acidisoma silvae sp. nov. and Acidisomacellulosilytica sp. nov., Two Acidophilic Bacteria Isolated from Decaying Wood, Hydrolyzing Cellulose and Producing Poly-3-hydroxybutyrate.</title>
        <authorList>
            <person name="Mieszkin S."/>
            <person name="Pouder E."/>
            <person name="Uroz S."/>
            <person name="Simon-Colin C."/>
            <person name="Alain K."/>
        </authorList>
    </citation>
    <scope>NUCLEOTIDE SEQUENCE</scope>
    <source>
        <strain evidence="8">HW T2.11</strain>
    </source>
</reference>
<feature type="binding site" evidence="6">
    <location>
        <position position="97"/>
    </location>
    <ligand>
        <name>FMN</name>
        <dbReference type="ChEBI" id="CHEBI:58210"/>
    </ligand>
</feature>
<dbReference type="AlphaFoldDB" id="A0A963YVR4"/>
<evidence type="ECO:0000256" key="3">
    <source>
        <dbReference type="ARBA" id="ARBA00023002"/>
    </source>
</evidence>
<keyword evidence="2 6" id="KW-0288">FMN</keyword>
<accession>A0A963YVR4</accession>
<proteinExistence type="inferred from homology"/>
<keyword evidence="4" id="KW-0503">Monooxygenase</keyword>
<dbReference type="InterPro" id="IPR051260">
    <property type="entry name" value="Diverse_substr_monoxygenases"/>
</dbReference>
<dbReference type="CDD" id="cd01095">
    <property type="entry name" value="Nitrilotriacetate_monoxgenase"/>
    <property type="match status" value="1"/>
</dbReference>
<keyword evidence="3" id="KW-0560">Oxidoreductase</keyword>
<protein>
    <submittedName>
        <fullName evidence="8">LLM class flavin-dependent oxidoreductase</fullName>
    </submittedName>
</protein>
<dbReference type="GO" id="GO:0004497">
    <property type="term" value="F:monooxygenase activity"/>
    <property type="evidence" value="ECO:0007669"/>
    <property type="project" value="UniProtKB-KW"/>
</dbReference>
<feature type="binding site" evidence="6">
    <location>
        <position position="151"/>
    </location>
    <ligand>
        <name>FMN</name>
        <dbReference type="ChEBI" id="CHEBI:58210"/>
    </ligand>
</feature>
<keyword evidence="1 6" id="KW-0285">Flavoprotein</keyword>
<dbReference type="InterPro" id="IPR016215">
    <property type="entry name" value="NTA_MOA"/>
</dbReference>
<evidence type="ECO:0000256" key="1">
    <source>
        <dbReference type="ARBA" id="ARBA00022630"/>
    </source>
</evidence>
<dbReference type="GO" id="GO:0016705">
    <property type="term" value="F:oxidoreductase activity, acting on paired donors, with incorporation or reduction of molecular oxygen"/>
    <property type="evidence" value="ECO:0007669"/>
    <property type="project" value="InterPro"/>
</dbReference>
<evidence type="ECO:0000256" key="4">
    <source>
        <dbReference type="ARBA" id="ARBA00023033"/>
    </source>
</evidence>
<evidence type="ECO:0000313" key="9">
    <source>
        <dbReference type="Proteomes" id="UP000708298"/>
    </source>
</evidence>
<evidence type="ECO:0000259" key="7">
    <source>
        <dbReference type="Pfam" id="PF00296"/>
    </source>
</evidence>
<feature type="domain" description="Luciferase-like" evidence="7">
    <location>
        <begin position="34"/>
        <end position="383"/>
    </location>
</feature>
<dbReference type="PANTHER" id="PTHR30011:SF16">
    <property type="entry name" value="C2H2 FINGER DOMAIN TRANSCRIPTION FACTOR (EUROFUNG)-RELATED"/>
    <property type="match status" value="1"/>
</dbReference>
<evidence type="ECO:0000256" key="6">
    <source>
        <dbReference type="PIRSR" id="PIRSR000337-1"/>
    </source>
</evidence>
<comment type="similarity">
    <text evidence="5">Belongs to the NtaA/SnaA/DszA monooxygenase family.</text>
</comment>
<organism evidence="8 9">
    <name type="scientific">Acidisoma silvae</name>
    <dbReference type="NCBI Taxonomy" id="2802396"/>
    <lineage>
        <taxon>Bacteria</taxon>
        <taxon>Pseudomonadati</taxon>
        <taxon>Pseudomonadota</taxon>
        <taxon>Alphaproteobacteria</taxon>
        <taxon>Acetobacterales</taxon>
        <taxon>Acidocellaceae</taxon>
        <taxon>Acidisoma</taxon>
    </lineage>
</organism>
<dbReference type="PANTHER" id="PTHR30011">
    <property type="entry name" value="ALKANESULFONATE MONOOXYGENASE-RELATED"/>
    <property type="match status" value="1"/>
</dbReference>
<reference evidence="8" key="2">
    <citation type="submission" date="2021-01" db="EMBL/GenBank/DDBJ databases">
        <authorList>
            <person name="Mieszkin S."/>
            <person name="Pouder E."/>
            <person name="Alain K."/>
        </authorList>
    </citation>
    <scope>NUCLEOTIDE SEQUENCE</scope>
    <source>
        <strain evidence="8">HW T2.11</strain>
    </source>
</reference>
<dbReference type="InterPro" id="IPR011251">
    <property type="entry name" value="Luciferase-like_dom"/>
</dbReference>
<gene>
    <name evidence="8" type="ORF">ASILVAE211_22655</name>
</gene>
<feature type="binding site" evidence="6">
    <location>
        <position position="222"/>
    </location>
    <ligand>
        <name>FMN</name>
        <dbReference type="ChEBI" id="CHEBI:58210"/>
    </ligand>
</feature>
<evidence type="ECO:0000313" key="8">
    <source>
        <dbReference type="EMBL" id="MCB8878008.1"/>
    </source>
</evidence>
<sequence length="435" mass="47861">MSRRQLHFGLNVLSDGMHPAAWQAPYADPLGFIKPEQWTHLARTAERGALDAIFLADIPSLTAKGDGGLSGPPLSFDPLVLLSVLASQTSHIGLVGTVSTSFEEPYNVARRFASLDHLSRGRAAWNVVTTADASAAQNFGAAPHRPRAERYARADEFVDVVKALWDSWDEDALIGEQSTGRFTAAGSVRPINHRGTYYQVQGPLNVPRTPQGRPVLVQAGGSPAGLGLAARHAEMVFAAQATLESALLFRRQLRAQTEAAGRPADAIRILPGLSFVLGGTEAEAHRRHQDLNDLAGDRRLHNFAWQLGVDADALRWDEPLPDWLLDTQELSRVSQGARDIVLDIARRERLTVRQLLDRVITWHRLIVGTPEQLADAISEWFEADAVDGFNLMPDVQPSGLEAFVDHVIPILRRRGLFRQSYEGNTLRDHLGLVRP</sequence>
<evidence type="ECO:0000256" key="5">
    <source>
        <dbReference type="ARBA" id="ARBA00033748"/>
    </source>
</evidence>
<dbReference type="EMBL" id="JAESVB010000021">
    <property type="protein sequence ID" value="MCB8878008.1"/>
    <property type="molecule type" value="Genomic_DNA"/>
</dbReference>